<protein>
    <submittedName>
        <fullName evidence="2">Uncharacterized protein</fullName>
    </submittedName>
</protein>
<keyword evidence="3" id="KW-1185">Reference proteome</keyword>
<dbReference type="AlphaFoldDB" id="A0ABD0U0C4"/>
<gene>
    <name evidence="2" type="ORF">M5K25_023843</name>
</gene>
<organism evidence="2 3">
    <name type="scientific">Dendrobium thyrsiflorum</name>
    <name type="common">Pinecone-like raceme dendrobium</name>
    <name type="synonym">Orchid</name>
    <dbReference type="NCBI Taxonomy" id="117978"/>
    <lineage>
        <taxon>Eukaryota</taxon>
        <taxon>Viridiplantae</taxon>
        <taxon>Streptophyta</taxon>
        <taxon>Embryophyta</taxon>
        <taxon>Tracheophyta</taxon>
        <taxon>Spermatophyta</taxon>
        <taxon>Magnoliopsida</taxon>
        <taxon>Liliopsida</taxon>
        <taxon>Asparagales</taxon>
        <taxon>Orchidaceae</taxon>
        <taxon>Epidendroideae</taxon>
        <taxon>Malaxideae</taxon>
        <taxon>Dendrobiinae</taxon>
        <taxon>Dendrobium</taxon>
    </lineage>
</organism>
<proteinExistence type="predicted"/>
<evidence type="ECO:0000313" key="2">
    <source>
        <dbReference type="EMBL" id="KAL0905423.1"/>
    </source>
</evidence>
<sequence>MIGGKQTSLTFLRKVKREEEHGGEEKKGDLLGTLGHSSSLSKSDQLEQGDKRSVVLWEGEGHWKTRDFFFFWRFLFESIVSGVGFSASDFGFVRVEVLEKLHESVLGLITVEKHY</sequence>
<dbReference type="EMBL" id="JANQDX010000018">
    <property type="protein sequence ID" value="KAL0905423.1"/>
    <property type="molecule type" value="Genomic_DNA"/>
</dbReference>
<feature type="region of interest" description="Disordered" evidence="1">
    <location>
        <begin position="15"/>
        <end position="48"/>
    </location>
</feature>
<evidence type="ECO:0000256" key="1">
    <source>
        <dbReference type="SAM" id="MobiDB-lite"/>
    </source>
</evidence>
<feature type="compositionally biased region" description="Low complexity" evidence="1">
    <location>
        <begin position="30"/>
        <end position="43"/>
    </location>
</feature>
<evidence type="ECO:0000313" key="3">
    <source>
        <dbReference type="Proteomes" id="UP001552299"/>
    </source>
</evidence>
<feature type="compositionally biased region" description="Basic and acidic residues" evidence="1">
    <location>
        <begin position="16"/>
        <end position="29"/>
    </location>
</feature>
<name>A0ABD0U0C4_DENTH</name>
<dbReference type="Proteomes" id="UP001552299">
    <property type="component" value="Unassembled WGS sequence"/>
</dbReference>
<accession>A0ABD0U0C4</accession>
<comment type="caution">
    <text evidence="2">The sequence shown here is derived from an EMBL/GenBank/DDBJ whole genome shotgun (WGS) entry which is preliminary data.</text>
</comment>
<reference evidence="2 3" key="1">
    <citation type="journal article" date="2024" name="Plant Biotechnol. J.">
        <title>Dendrobium thyrsiflorum genome and its molecular insights into genes involved in important horticultural traits.</title>
        <authorList>
            <person name="Chen B."/>
            <person name="Wang J.Y."/>
            <person name="Zheng P.J."/>
            <person name="Li K.L."/>
            <person name="Liang Y.M."/>
            <person name="Chen X.F."/>
            <person name="Zhang C."/>
            <person name="Zhao X."/>
            <person name="He X."/>
            <person name="Zhang G.Q."/>
            <person name="Liu Z.J."/>
            <person name="Xu Q."/>
        </authorList>
    </citation>
    <scope>NUCLEOTIDE SEQUENCE [LARGE SCALE GENOMIC DNA]</scope>
    <source>
        <strain evidence="2">GZMU011</strain>
    </source>
</reference>